<proteinExistence type="predicted"/>
<dbReference type="InterPro" id="IPR014001">
    <property type="entry name" value="Helicase_ATP-bd"/>
</dbReference>
<dbReference type="Pfam" id="PF13245">
    <property type="entry name" value="AAA_19"/>
    <property type="match status" value="1"/>
</dbReference>
<dbReference type="InterPro" id="IPR027417">
    <property type="entry name" value="P-loop_NTPase"/>
</dbReference>
<organism evidence="6 7">
    <name type="scientific">Mesorhizobium sanjuanii</name>
    <dbReference type="NCBI Taxonomy" id="2037900"/>
    <lineage>
        <taxon>Bacteria</taxon>
        <taxon>Pseudomonadati</taxon>
        <taxon>Pseudomonadota</taxon>
        <taxon>Alphaproteobacteria</taxon>
        <taxon>Hyphomicrobiales</taxon>
        <taxon>Phyllobacteriaceae</taxon>
        <taxon>Mesorhizobium</taxon>
    </lineage>
</organism>
<feature type="domain" description="Helicase C-terminal" evidence="5">
    <location>
        <begin position="1292"/>
        <end position="1378"/>
    </location>
</feature>
<dbReference type="GO" id="GO:0043139">
    <property type="term" value="F:5'-3' DNA helicase activity"/>
    <property type="evidence" value="ECO:0007669"/>
    <property type="project" value="TreeGrafter"/>
</dbReference>
<gene>
    <name evidence="6" type="ORF">CN311_15995</name>
</gene>
<dbReference type="GO" id="GO:0005524">
    <property type="term" value="F:ATP binding"/>
    <property type="evidence" value="ECO:0007669"/>
    <property type="project" value="UniProtKB-KW"/>
</dbReference>
<dbReference type="PANTHER" id="PTHR43788">
    <property type="entry name" value="DNA2/NAM7 HELICASE FAMILY MEMBER"/>
    <property type="match status" value="1"/>
</dbReference>
<dbReference type="RefSeq" id="WP_133117192.1">
    <property type="nucleotide sequence ID" value="NZ_NWQG01000096.1"/>
</dbReference>
<dbReference type="Pfam" id="PF13087">
    <property type="entry name" value="AAA_12"/>
    <property type="match status" value="1"/>
</dbReference>
<feature type="non-terminal residue" evidence="6">
    <location>
        <position position="1534"/>
    </location>
</feature>
<name>A0A2A6FEE7_9HYPH</name>
<dbReference type="PANTHER" id="PTHR43788:SF8">
    <property type="entry name" value="DNA-BINDING PROTEIN SMUBP-2"/>
    <property type="match status" value="1"/>
</dbReference>
<dbReference type="GO" id="GO:0016787">
    <property type="term" value="F:hydrolase activity"/>
    <property type="evidence" value="ECO:0007669"/>
    <property type="project" value="UniProtKB-KW"/>
</dbReference>
<evidence type="ECO:0000256" key="2">
    <source>
        <dbReference type="ARBA" id="ARBA00022801"/>
    </source>
</evidence>
<accession>A0A2A6FEE7</accession>
<evidence type="ECO:0000256" key="1">
    <source>
        <dbReference type="ARBA" id="ARBA00022741"/>
    </source>
</evidence>
<dbReference type="SMART" id="SM00487">
    <property type="entry name" value="DEXDc"/>
    <property type="match status" value="1"/>
</dbReference>
<evidence type="ECO:0000256" key="4">
    <source>
        <dbReference type="ARBA" id="ARBA00022840"/>
    </source>
</evidence>
<reference evidence="6 7" key="1">
    <citation type="submission" date="2017-09" db="EMBL/GenBank/DDBJ databases">
        <title>Mesorhizobum sanjuanii sp. nov. isolated from nodules of Lotus tenuis in saline-alkaline lowlands of Flooding Pampa.</title>
        <authorList>
            <person name="Sannazzaro A.I."/>
            <person name="Torres Tejerizo G.A."/>
            <person name="Fontana F."/>
            <person name="Cumpa Velazquez L.M."/>
            <person name="Hansen L."/>
            <person name="Pistorio M."/>
            <person name="Estrella M.J."/>
        </authorList>
    </citation>
    <scope>NUCLEOTIDE SEQUENCE [LARGE SCALE GENOMIC DNA]</scope>
    <source>
        <strain evidence="6 7">BSA136</strain>
    </source>
</reference>
<dbReference type="Gene3D" id="3.40.50.300">
    <property type="entry name" value="P-loop containing nucleotide triphosphate hydrolases"/>
    <property type="match status" value="4"/>
</dbReference>
<protein>
    <recommendedName>
        <fullName evidence="5">Helicase C-terminal domain-containing protein</fullName>
    </recommendedName>
</protein>
<dbReference type="InterPro" id="IPR001650">
    <property type="entry name" value="Helicase_C-like"/>
</dbReference>
<dbReference type="InterPro" id="IPR041679">
    <property type="entry name" value="DNA2/NAM7-like_C"/>
</dbReference>
<dbReference type="GO" id="GO:0003676">
    <property type="term" value="F:nucleic acid binding"/>
    <property type="evidence" value="ECO:0007669"/>
    <property type="project" value="InterPro"/>
</dbReference>
<dbReference type="SUPFAM" id="SSF52540">
    <property type="entry name" value="P-loop containing nucleoside triphosphate hydrolases"/>
    <property type="match status" value="2"/>
</dbReference>
<keyword evidence="2" id="KW-0378">Hydrolase</keyword>
<keyword evidence="4" id="KW-0067">ATP-binding</keyword>
<evidence type="ECO:0000256" key="3">
    <source>
        <dbReference type="ARBA" id="ARBA00022806"/>
    </source>
</evidence>
<dbReference type="Proteomes" id="UP000219182">
    <property type="component" value="Unassembled WGS sequence"/>
</dbReference>
<dbReference type="PROSITE" id="PS51194">
    <property type="entry name" value="HELICASE_CTER"/>
    <property type="match status" value="1"/>
</dbReference>
<dbReference type="EMBL" id="NWQG01000096">
    <property type="protein sequence ID" value="PDQ20095.1"/>
    <property type="molecule type" value="Genomic_DNA"/>
</dbReference>
<dbReference type="InterPro" id="IPR047187">
    <property type="entry name" value="SF1_C_Upf1"/>
</dbReference>
<dbReference type="InterPro" id="IPR011545">
    <property type="entry name" value="DEAD/DEAH_box_helicase_dom"/>
</dbReference>
<keyword evidence="7" id="KW-1185">Reference proteome</keyword>
<dbReference type="Pfam" id="PF00270">
    <property type="entry name" value="DEAD"/>
    <property type="match status" value="1"/>
</dbReference>
<dbReference type="CDD" id="cd18808">
    <property type="entry name" value="SF1_C_Upf1"/>
    <property type="match status" value="1"/>
</dbReference>
<keyword evidence="3" id="KW-0347">Helicase</keyword>
<dbReference type="InterPro" id="IPR050534">
    <property type="entry name" value="Coronavir_polyprotein_1ab"/>
</dbReference>
<keyword evidence="1" id="KW-0547">Nucleotide-binding</keyword>
<dbReference type="Pfam" id="PF00271">
    <property type="entry name" value="Helicase_C"/>
    <property type="match status" value="1"/>
</dbReference>
<evidence type="ECO:0000313" key="7">
    <source>
        <dbReference type="Proteomes" id="UP000219182"/>
    </source>
</evidence>
<evidence type="ECO:0000259" key="5">
    <source>
        <dbReference type="PROSITE" id="PS51194"/>
    </source>
</evidence>
<comment type="caution">
    <text evidence="6">The sequence shown here is derived from an EMBL/GenBank/DDBJ whole genome shotgun (WGS) entry which is preliminary data.</text>
</comment>
<evidence type="ECO:0000313" key="6">
    <source>
        <dbReference type="EMBL" id="PDQ20095.1"/>
    </source>
</evidence>
<sequence>MSARDQILCFLRDPKSFAASASDPDIWLAGLTDFAKPALEAANDLPLAKAQVAAWEGMANARAGLVLGPPGTGKTHLLSWLILGYIHARSAAGMPARVFVSGFTRNAIGNVLDGVTKRAANYLPGAFDTHFVGTGPAAGLSPLVRHRSSVFGSGGAAALADLQPTAVVMGGTIWSLYRLMQRPEAGGDGFTADLFDLICIDEASQVVLGQGLMALAGLKSAGRVVVAGDDQQLPPIRAGRDIKLGRRELGGSLYAFLKSGEVPEFALDTTFRLNGPLAAFPERKFYIGKYTSAVAFEKLELTEAWRDGLEAWEVAILDPEWPVAILLHDGPAAATKNPFEAALAARLATRLADRMVGAKISGAYQPDLWREQLAVISPHRAQNAAIRSALSEAVGVGAFVETVDRIQGKERNAVILSYCVADAEFALAEADFIFSPERLNVAATRAKTKLIVLVSRRLLDAVPGDQEAMDKAEILREFVFNAAPTGDAIVRDPTGVDVNVQVRVIGFAGAPEFEDFSSGEVNGSDLTTEVLTPHLQDLLDAVVKAASASVYRSANLSDLSQRMATRNNLLPDLVKLHAMGLIVLNQPRPDIPSFWVAKPLDPRRRVFPADPITVRSRLEEVVAQARQGRLAPHYWRVRERFAWMDGEGRDIFRPVLDQLKIEGLVELGMNGQWLNVDWLGTAEQDSDAPEVEPGEELSDDDYRILNALEDLEAARINFGVFEAWTSIATLADGATFSRQAATMALWRLSSAGWVLLGEDGRVRSRMAELAREIRQVKQRFQRDDASQRPYLVRSLKVELRDRDKPDRQDRLDQSFAAVTQGLTDDHQSALRGLSGALLRQWGADARLAAFQVRSLAALSQAWGGLADDTFVIAADTGSGKTEAVALPLIAAAATDTIRGVSGVRVIMTYPRVRLAANQAQRLAGYLAALAKEDRMPTVTLGMQVSQVPERLSALADRDRTAGWVSLGSGTYAFPLFACPECGADLFLQDGAGVDGADKLSCTGCAWHYGGWIGSKERMRVQPPAVFLPTTDSLHQWLHDPRYGRLFGDDPNFAAPRALVADEIHLYSHVHGAQVGFALRRLIARTAINAAAAGGPMIAVGMSATLGDPARSWERLVGRQGAILLTPHAQEKTINPRGREYFYFVQPEVESRGKDIAGNSTTIQTVMALAHGMRRRTGNQGGFRSLIFLDSVDKLRRLHSAYDDAESQKNLAVYRTRLYPDDPVTGAPRDRCCGKPFGCDVFTDGECWFFAATDSRQTGARGLCRPGRPLRVAEQPVFSGTAGRVEALIKASDVIFTTSSLEVGYDDPDISLVYQHYAPQNLASFIQRKGRGGRGADDRPITGVTLSLYNSRDTWWFRKPQEMISPADFDTPLNPDNHFVRRGQLLVTILDALARRYRREGRPSDLAQPSAEAFAEAETLVTRVFGPEPWREFDQDSLATFWAKARTNVKIGASPKYLSDLRQEMEWAPDLLFDTVNLPSLAVHAGSEPPRSEDVALALALAAPGNASRRFNPIEVYWRPPMDGAGPWLAPGDYS</sequence>